<accession>A0A7V4LD27</accession>
<dbReference type="InterPro" id="IPR043519">
    <property type="entry name" value="NT_sf"/>
</dbReference>
<feature type="domain" description="Polymerase nucleotidyl transferase" evidence="1">
    <location>
        <begin position="12"/>
        <end position="54"/>
    </location>
</feature>
<dbReference type="InterPro" id="IPR052548">
    <property type="entry name" value="Type_VII_TA_antitoxin"/>
</dbReference>
<dbReference type="PANTHER" id="PTHR33933">
    <property type="entry name" value="NUCLEOTIDYLTRANSFERASE"/>
    <property type="match status" value="1"/>
</dbReference>
<dbReference type="EMBL" id="DSXI01000330">
    <property type="protein sequence ID" value="HGS05192.1"/>
    <property type="molecule type" value="Genomic_DNA"/>
</dbReference>
<proteinExistence type="predicted"/>
<dbReference type="AlphaFoldDB" id="A0A7V4LD27"/>
<evidence type="ECO:0000259" key="1">
    <source>
        <dbReference type="Pfam" id="PF01909"/>
    </source>
</evidence>
<dbReference type="PANTHER" id="PTHR33933:SF1">
    <property type="entry name" value="PROTEIN ADENYLYLTRANSFERASE MNTA-RELATED"/>
    <property type="match status" value="1"/>
</dbReference>
<dbReference type="Pfam" id="PF01909">
    <property type="entry name" value="NTP_transf_2"/>
    <property type="match status" value="1"/>
</dbReference>
<sequence>MATLDDILAEFTGALVERYGERLDRLVCCGSVARGEAGPESDVDLALVLKGEVRPSGEIDLLVDLLAEFNLRYGVLISLLPVGRETWEKAPGPFWRNVRRQGRDL</sequence>
<gene>
    <name evidence="2" type="ORF">ENT08_05560</name>
</gene>
<dbReference type="Gene3D" id="3.30.460.10">
    <property type="entry name" value="Beta Polymerase, domain 2"/>
    <property type="match status" value="1"/>
</dbReference>
<evidence type="ECO:0000313" key="2">
    <source>
        <dbReference type="EMBL" id="HGS05192.1"/>
    </source>
</evidence>
<dbReference type="SUPFAM" id="SSF81301">
    <property type="entry name" value="Nucleotidyltransferase"/>
    <property type="match status" value="1"/>
</dbReference>
<dbReference type="CDD" id="cd05403">
    <property type="entry name" value="NT_KNTase_like"/>
    <property type="match status" value="1"/>
</dbReference>
<reference evidence="2" key="1">
    <citation type="journal article" date="2020" name="mSystems">
        <title>Genome- and Community-Level Interaction Insights into Carbon Utilization and Element Cycling Functions of Hydrothermarchaeota in Hydrothermal Sediment.</title>
        <authorList>
            <person name="Zhou Z."/>
            <person name="Liu Y."/>
            <person name="Xu W."/>
            <person name="Pan J."/>
            <person name="Luo Z.H."/>
            <person name="Li M."/>
        </authorList>
    </citation>
    <scope>NUCLEOTIDE SEQUENCE [LARGE SCALE GENOMIC DNA]</scope>
    <source>
        <strain evidence="2">SpSt-548</strain>
    </source>
</reference>
<dbReference type="GO" id="GO:0016779">
    <property type="term" value="F:nucleotidyltransferase activity"/>
    <property type="evidence" value="ECO:0007669"/>
    <property type="project" value="InterPro"/>
</dbReference>
<organism evidence="2">
    <name type="scientific">Desulfobacca acetoxidans</name>
    <dbReference type="NCBI Taxonomy" id="60893"/>
    <lineage>
        <taxon>Bacteria</taxon>
        <taxon>Pseudomonadati</taxon>
        <taxon>Thermodesulfobacteriota</taxon>
        <taxon>Desulfobaccia</taxon>
        <taxon>Desulfobaccales</taxon>
        <taxon>Desulfobaccaceae</taxon>
        <taxon>Desulfobacca</taxon>
    </lineage>
</organism>
<keyword evidence="2" id="KW-0808">Transferase</keyword>
<name>A0A7V4LD27_9BACT</name>
<protein>
    <submittedName>
        <fullName evidence="2">Nucleotidyltransferase domain-containing protein</fullName>
    </submittedName>
</protein>
<comment type="caution">
    <text evidence="2">The sequence shown here is derived from an EMBL/GenBank/DDBJ whole genome shotgun (WGS) entry which is preliminary data.</text>
</comment>
<dbReference type="InterPro" id="IPR002934">
    <property type="entry name" value="Polymerase_NTP_transf_dom"/>
</dbReference>